<dbReference type="PROSITE" id="PS00028">
    <property type="entry name" value="ZINC_FINGER_C2H2_1"/>
    <property type="match status" value="1"/>
</dbReference>
<comment type="caution">
    <text evidence="3">The sequence shown here is derived from an EMBL/GenBank/DDBJ whole genome shotgun (WGS) entry which is preliminary data.</text>
</comment>
<evidence type="ECO:0000313" key="4">
    <source>
        <dbReference type="Proteomes" id="UP000728185"/>
    </source>
</evidence>
<organism evidence="3 4">
    <name type="scientific">Fasciolopsis buskii</name>
    <dbReference type="NCBI Taxonomy" id="27845"/>
    <lineage>
        <taxon>Eukaryota</taxon>
        <taxon>Metazoa</taxon>
        <taxon>Spiralia</taxon>
        <taxon>Lophotrochozoa</taxon>
        <taxon>Platyhelminthes</taxon>
        <taxon>Trematoda</taxon>
        <taxon>Digenea</taxon>
        <taxon>Plagiorchiida</taxon>
        <taxon>Echinostomata</taxon>
        <taxon>Echinostomatoidea</taxon>
        <taxon>Fasciolidae</taxon>
        <taxon>Fasciolopsis</taxon>
    </lineage>
</organism>
<dbReference type="GO" id="GO:0008270">
    <property type="term" value="F:zinc ion binding"/>
    <property type="evidence" value="ECO:0007669"/>
    <property type="project" value="InterPro"/>
</dbReference>
<dbReference type="InterPro" id="IPR036236">
    <property type="entry name" value="Znf_C2H2_sf"/>
</dbReference>
<sequence length="363" mass="40214">MVDTYGQKQCFSCEAKFDSDEAFWNHVYNEDCGSGSSGDNAIASESITQIPPPMCTENRNSQSAKKVAAQESSDKYDCALCGVHFLTSFEWYNHSKSDEHRSKVTAAAGHYASSSLTKKEKSSTQFKVDVTQPSLRPFCDECHVPLPSLEARDLHVMGKKHQKVINRIRKDNLFSAQTALGLSDNSTTSEDSVKDTSRNLPPNPEPGASVSITNSSKTPLFCDYCSLELPDILAVKQHLSEEQHKKNEILVSNLNAEQHSTVPSLFGNIIEPNSKQLGDLVAVLRRLCLVQLTSLMYELEQSGFSDCNDPVSLPRTNVGTNEKIVGISTDDLLQLFREVCREELQLLLSRHVPVRNAKSKSLT</sequence>
<dbReference type="SMART" id="SM00355">
    <property type="entry name" value="ZnF_C2H2"/>
    <property type="match status" value="3"/>
</dbReference>
<dbReference type="InterPro" id="IPR003604">
    <property type="entry name" value="Matrin/U1-like-C_Znf_C2H2"/>
</dbReference>
<dbReference type="GO" id="GO:0003676">
    <property type="term" value="F:nucleic acid binding"/>
    <property type="evidence" value="ECO:0007669"/>
    <property type="project" value="InterPro"/>
</dbReference>
<dbReference type="AlphaFoldDB" id="A0A8E0RW68"/>
<accession>A0A8E0RW68</accession>
<dbReference type="InterPro" id="IPR013087">
    <property type="entry name" value="Znf_C2H2_type"/>
</dbReference>
<name>A0A8E0RW68_9TREM</name>
<gene>
    <name evidence="3" type="ORF">FBUS_06144</name>
</gene>
<dbReference type="EMBL" id="LUCM01007608">
    <property type="protein sequence ID" value="KAA0189641.1"/>
    <property type="molecule type" value="Genomic_DNA"/>
</dbReference>
<dbReference type="PANTHER" id="PTHR46786">
    <property type="entry name" value="ZINC FINGER MATRIN-TYPE PROTEIN 3"/>
    <property type="match status" value="1"/>
</dbReference>
<evidence type="ECO:0000259" key="2">
    <source>
        <dbReference type="PROSITE" id="PS00028"/>
    </source>
</evidence>
<protein>
    <recommendedName>
        <fullName evidence="2">C2H2-type domain-containing protein</fullName>
    </recommendedName>
</protein>
<evidence type="ECO:0000313" key="3">
    <source>
        <dbReference type="EMBL" id="KAA0189641.1"/>
    </source>
</evidence>
<dbReference type="InterPro" id="IPR052644">
    <property type="entry name" value="ZMAT3"/>
</dbReference>
<proteinExistence type="predicted"/>
<keyword evidence="4" id="KW-1185">Reference proteome</keyword>
<reference evidence="3" key="1">
    <citation type="submission" date="2019-05" db="EMBL/GenBank/DDBJ databases">
        <title>Annotation for the trematode Fasciolopsis buski.</title>
        <authorList>
            <person name="Choi Y.-J."/>
        </authorList>
    </citation>
    <scope>NUCLEOTIDE SEQUENCE</scope>
    <source>
        <strain evidence="3">HT</strain>
        <tissue evidence="3">Whole worm</tissue>
    </source>
</reference>
<evidence type="ECO:0000256" key="1">
    <source>
        <dbReference type="SAM" id="MobiDB-lite"/>
    </source>
</evidence>
<dbReference type="PANTHER" id="PTHR46786:SF1">
    <property type="entry name" value="ZINC FINGER MATRIN-TYPE PROTEIN 3"/>
    <property type="match status" value="1"/>
</dbReference>
<feature type="domain" description="C2H2-type" evidence="2">
    <location>
        <begin position="78"/>
        <end position="100"/>
    </location>
</feature>
<dbReference type="SMART" id="SM00451">
    <property type="entry name" value="ZnF_U1"/>
    <property type="match status" value="2"/>
</dbReference>
<feature type="region of interest" description="Disordered" evidence="1">
    <location>
        <begin position="183"/>
        <end position="212"/>
    </location>
</feature>
<dbReference type="Proteomes" id="UP000728185">
    <property type="component" value="Unassembled WGS sequence"/>
</dbReference>
<dbReference type="SUPFAM" id="SSF57667">
    <property type="entry name" value="beta-beta-alpha zinc fingers"/>
    <property type="match status" value="1"/>
</dbReference>
<dbReference type="OrthoDB" id="434647at2759"/>